<dbReference type="EMBL" id="MU853334">
    <property type="protein sequence ID" value="KAK4115817.1"/>
    <property type="molecule type" value="Genomic_DNA"/>
</dbReference>
<protein>
    <submittedName>
        <fullName evidence="5">NAD(P)-binding protein</fullName>
    </submittedName>
</protein>
<evidence type="ECO:0000256" key="4">
    <source>
        <dbReference type="RuleBase" id="RU000363"/>
    </source>
</evidence>
<dbReference type="GO" id="GO:0048038">
    <property type="term" value="F:quinone binding"/>
    <property type="evidence" value="ECO:0007669"/>
    <property type="project" value="TreeGrafter"/>
</dbReference>
<comment type="similarity">
    <text evidence="1 4">Belongs to the short-chain dehydrogenases/reductases (SDR) family.</text>
</comment>
<organism evidence="5 6">
    <name type="scientific">Canariomyces notabilis</name>
    <dbReference type="NCBI Taxonomy" id="2074819"/>
    <lineage>
        <taxon>Eukaryota</taxon>
        <taxon>Fungi</taxon>
        <taxon>Dikarya</taxon>
        <taxon>Ascomycota</taxon>
        <taxon>Pezizomycotina</taxon>
        <taxon>Sordariomycetes</taxon>
        <taxon>Sordariomycetidae</taxon>
        <taxon>Sordariales</taxon>
        <taxon>Chaetomiaceae</taxon>
        <taxon>Canariomyces</taxon>
    </lineage>
</organism>
<dbReference type="RefSeq" id="XP_064673387.1">
    <property type="nucleotide sequence ID" value="XM_064816604.1"/>
</dbReference>
<dbReference type="Pfam" id="PF00106">
    <property type="entry name" value="adh_short"/>
    <property type="match status" value="1"/>
</dbReference>
<dbReference type="PANTHER" id="PTHR42760:SF133">
    <property type="entry name" value="3-OXOACYL-[ACYL-CARRIER-PROTEIN] REDUCTASE"/>
    <property type="match status" value="1"/>
</dbReference>
<dbReference type="SUPFAM" id="SSF51735">
    <property type="entry name" value="NAD(P)-binding Rossmann-fold domains"/>
    <property type="match status" value="1"/>
</dbReference>
<keyword evidence="2" id="KW-0521">NADP</keyword>
<evidence type="ECO:0000256" key="2">
    <source>
        <dbReference type="ARBA" id="ARBA00022857"/>
    </source>
</evidence>
<evidence type="ECO:0000256" key="3">
    <source>
        <dbReference type="ARBA" id="ARBA00023002"/>
    </source>
</evidence>
<dbReference type="PRINTS" id="PR00080">
    <property type="entry name" value="SDRFAMILY"/>
</dbReference>
<dbReference type="AlphaFoldDB" id="A0AAN6TJU4"/>
<dbReference type="InterPro" id="IPR002347">
    <property type="entry name" value="SDR_fam"/>
</dbReference>
<dbReference type="InterPro" id="IPR020904">
    <property type="entry name" value="Sc_DH/Rdtase_CS"/>
</dbReference>
<dbReference type="InterPro" id="IPR036291">
    <property type="entry name" value="NAD(P)-bd_dom_sf"/>
</dbReference>
<accession>A0AAN6TJU4</accession>
<dbReference type="PRINTS" id="PR00081">
    <property type="entry name" value="GDHRDH"/>
</dbReference>
<comment type="caution">
    <text evidence="5">The sequence shown here is derived from an EMBL/GenBank/DDBJ whole genome shotgun (WGS) entry which is preliminary data.</text>
</comment>
<dbReference type="GO" id="GO:0016616">
    <property type="term" value="F:oxidoreductase activity, acting on the CH-OH group of donors, NAD or NADP as acceptor"/>
    <property type="evidence" value="ECO:0007669"/>
    <property type="project" value="TreeGrafter"/>
</dbReference>
<keyword evidence="3" id="KW-0560">Oxidoreductase</keyword>
<dbReference type="GeneID" id="89940729"/>
<reference evidence="5" key="2">
    <citation type="submission" date="2023-05" db="EMBL/GenBank/DDBJ databases">
        <authorList>
            <consortium name="Lawrence Berkeley National Laboratory"/>
            <person name="Steindorff A."/>
            <person name="Hensen N."/>
            <person name="Bonometti L."/>
            <person name="Westerberg I."/>
            <person name="Brannstrom I.O."/>
            <person name="Guillou S."/>
            <person name="Cros-Aarteil S."/>
            <person name="Calhoun S."/>
            <person name="Haridas S."/>
            <person name="Kuo A."/>
            <person name="Mondo S."/>
            <person name="Pangilinan J."/>
            <person name="Riley R."/>
            <person name="Labutti K."/>
            <person name="Andreopoulos B."/>
            <person name="Lipzen A."/>
            <person name="Chen C."/>
            <person name="Yanf M."/>
            <person name="Daum C."/>
            <person name="Ng V."/>
            <person name="Clum A."/>
            <person name="Ohm R."/>
            <person name="Martin F."/>
            <person name="Silar P."/>
            <person name="Natvig D."/>
            <person name="Lalanne C."/>
            <person name="Gautier V."/>
            <person name="Ament-Velasquez S.L."/>
            <person name="Kruys A."/>
            <person name="Hutchinson M.I."/>
            <person name="Powell A.J."/>
            <person name="Barry K."/>
            <person name="Miller A.N."/>
            <person name="Grigoriev I.V."/>
            <person name="Debuchy R."/>
            <person name="Gladieux P."/>
            <person name="Thoren M.H."/>
            <person name="Johannesson H."/>
        </authorList>
    </citation>
    <scope>NUCLEOTIDE SEQUENCE</scope>
    <source>
        <strain evidence="5">CBS 508.74</strain>
    </source>
</reference>
<dbReference type="PANTHER" id="PTHR42760">
    <property type="entry name" value="SHORT-CHAIN DEHYDROGENASES/REDUCTASES FAMILY MEMBER"/>
    <property type="match status" value="1"/>
</dbReference>
<dbReference type="Gene3D" id="3.40.50.720">
    <property type="entry name" value="NAD(P)-binding Rossmann-like Domain"/>
    <property type="match status" value="1"/>
</dbReference>
<reference evidence="5" key="1">
    <citation type="journal article" date="2023" name="Mol. Phylogenet. Evol.">
        <title>Genome-scale phylogeny and comparative genomics of the fungal order Sordariales.</title>
        <authorList>
            <person name="Hensen N."/>
            <person name="Bonometti L."/>
            <person name="Westerberg I."/>
            <person name="Brannstrom I.O."/>
            <person name="Guillou S."/>
            <person name="Cros-Aarteil S."/>
            <person name="Calhoun S."/>
            <person name="Haridas S."/>
            <person name="Kuo A."/>
            <person name="Mondo S."/>
            <person name="Pangilinan J."/>
            <person name="Riley R."/>
            <person name="LaButti K."/>
            <person name="Andreopoulos B."/>
            <person name="Lipzen A."/>
            <person name="Chen C."/>
            <person name="Yan M."/>
            <person name="Daum C."/>
            <person name="Ng V."/>
            <person name="Clum A."/>
            <person name="Steindorff A."/>
            <person name="Ohm R.A."/>
            <person name="Martin F."/>
            <person name="Silar P."/>
            <person name="Natvig D.O."/>
            <person name="Lalanne C."/>
            <person name="Gautier V."/>
            <person name="Ament-Velasquez S.L."/>
            <person name="Kruys A."/>
            <person name="Hutchinson M.I."/>
            <person name="Powell A.J."/>
            <person name="Barry K."/>
            <person name="Miller A.N."/>
            <person name="Grigoriev I.V."/>
            <person name="Debuchy R."/>
            <person name="Gladieux P."/>
            <person name="Hiltunen Thoren M."/>
            <person name="Johannesson H."/>
        </authorList>
    </citation>
    <scope>NUCLEOTIDE SEQUENCE</scope>
    <source>
        <strain evidence="5">CBS 508.74</strain>
    </source>
</reference>
<keyword evidence="6" id="KW-1185">Reference proteome</keyword>
<evidence type="ECO:0000313" key="6">
    <source>
        <dbReference type="Proteomes" id="UP001302812"/>
    </source>
</evidence>
<gene>
    <name evidence="5" type="ORF">N656DRAFT_787432</name>
</gene>
<dbReference type="GO" id="GO:0006633">
    <property type="term" value="P:fatty acid biosynthetic process"/>
    <property type="evidence" value="ECO:0007669"/>
    <property type="project" value="TreeGrafter"/>
</dbReference>
<evidence type="ECO:0000256" key="1">
    <source>
        <dbReference type="ARBA" id="ARBA00006484"/>
    </source>
</evidence>
<proteinExistence type="inferred from homology"/>
<evidence type="ECO:0000313" key="5">
    <source>
        <dbReference type="EMBL" id="KAK4115817.1"/>
    </source>
</evidence>
<name>A0AAN6TJU4_9PEZI</name>
<dbReference type="Proteomes" id="UP001302812">
    <property type="component" value="Unassembled WGS sequence"/>
</dbReference>
<dbReference type="PROSITE" id="PS00061">
    <property type="entry name" value="ADH_SHORT"/>
    <property type="match status" value="1"/>
</dbReference>
<sequence length="271" mass="28908">MLPPSLVGKTAAITGATGSIGFAIATRFAREGASVVLAGRSVQKLQNTLKQTQDTKPWQWQTTTVQQQQQQQQNHAIVELDTRKLSDWKGLVEKHEIDILVNCAGISQHSLLVRAAEADVDELIDTNLRSAIWGCKVVGKQMISRSRRATDGKGKGKGEGGCCIINVSSLLAQRAVVGSAVYSASKAGLLGLTTALSQEFGHYGVRVNAILPGYIESGMTSDLPDRDEIMAKIPLKRFGEPDEVADAAAFLAKNTYANNCILTLDGGSSAV</sequence>